<evidence type="ECO:0000256" key="2">
    <source>
        <dbReference type="ARBA" id="ARBA00009765"/>
    </source>
</evidence>
<dbReference type="InterPro" id="IPR050829">
    <property type="entry name" value="CorA_MIT"/>
</dbReference>
<dbReference type="GO" id="GO:0015099">
    <property type="term" value="F:nickel cation transmembrane transporter activity"/>
    <property type="evidence" value="ECO:0007669"/>
    <property type="project" value="TreeGrafter"/>
</dbReference>
<dbReference type="InterPro" id="IPR045863">
    <property type="entry name" value="CorA_TM1_TM2"/>
</dbReference>
<feature type="transmembrane region" description="Helical" evidence="6">
    <location>
        <begin position="269"/>
        <end position="291"/>
    </location>
</feature>
<comment type="subcellular location">
    <subcellularLocation>
        <location evidence="1">Membrane</location>
        <topology evidence="1">Multi-pass membrane protein</topology>
    </subcellularLocation>
</comment>
<dbReference type="Pfam" id="PF01544">
    <property type="entry name" value="CorA"/>
    <property type="match status" value="1"/>
</dbReference>
<dbReference type="PANTHER" id="PTHR47685:SF1">
    <property type="entry name" value="MAGNESIUM TRANSPORT PROTEIN CORA"/>
    <property type="match status" value="1"/>
</dbReference>
<dbReference type="EMBL" id="RXMA01000011">
    <property type="protein sequence ID" value="RTR19537.1"/>
    <property type="molecule type" value="Genomic_DNA"/>
</dbReference>
<accession>A0A3S0IEP1</accession>
<keyword evidence="5 6" id="KW-0472">Membrane</keyword>
<evidence type="ECO:0000256" key="6">
    <source>
        <dbReference type="SAM" id="Phobius"/>
    </source>
</evidence>
<comment type="caution">
    <text evidence="7">The sequence shown here is derived from an EMBL/GenBank/DDBJ whole genome shotgun (WGS) entry which is preliminary data.</text>
</comment>
<evidence type="ECO:0000256" key="4">
    <source>
        <dbReference type="ARBA" id="ARBA00022989"/>
    </source>
</evidence>
<evidence type="ECO:0000313" key="7">
    <source>
        <dbReference type="EMBL" id="RTR19537.1"/>
    </source>
</evidence>
<dbReference type="SUPFAM" id="SSF143865">
    <property type="entry name" value="CorA soluble domain-like"/>
    <property type="match status" value="1"/>
</dbReference>
<comment type="similarity">
    <text evidence="2">Belongs to the CorA metal ion transporter (MIT) (TC 1.A.35) family.</text>
</comment>
<evidence type="ECO:0000256" key="5">
    <source>
        <dbReference type="ARBA" id="ARBA00023136"/>
    </source>
</evidence>
<gene>
    <name evidence="7" type="ORF">EJ903_13680</name>
</gene>
<dbReference type="GO" id="GO:0015087">
    <property type="term" value="F:cobalt ion transmembrane transporter activity"/>
    <property type="evidence" value="ECO:0007669"/>
    <property type="project" value="TreeGrafter"/>
</dbReference>
<dbReference type="Proteomes" id="UP000277007">
    <property type="component" value="Unassembled WGS sequence"/>
</dbReference>
<evidence type="ECO:0000256" key="1">
    <source>
        <dbReference type="ARBA" id="ARBA00004141"/>
    </source>
</evidence>
<keyword evidence="3 6" id="KW-0812">Transmembrane</keyword>
<dbReference type="InterPro" id="IPR002523">
    <property type="entry name" value="MgTranspt_CorA/ZnTranspt_ZntB"/>
</dbReference>
<keyword evidence="8" id="KW-1185">Reference proteome</keyword>
<proteinExistence type="inferred from homology"/>
<name>A0A3S0IEP1_9PROT</name>
<keyword evidence="4 6" id="KW-1133">Transmembrane helix</keyword>
<dbReference type="Gene3D" id="1.20.58.340">
    <property type="entry name" value="Magnesium transport protein CorA, transmembrane region"/>
    <property type="match status" value="1"/>
</dbReference>
<dbReference type="RefSeq" id="WP_126616234.1">
    <property type="nucleotide sequence ID" value="NZ_JBHUCY010000049.1"/>
</dbReference>
<evidence type="ECO:0000256" key="3">
    <source>
        <dbReference type="ARBA" id="ARBA00022692"/>
    </source>
</evidence>
<sequence length="327" mass="35923">MLHVFVNDGGLLTWDKAADTAAGPLPDSAVWLDLLNPTPAELARVEAMIGLPLPTREQMAEIEESSRLRIVNGVLSLTVMALVWADTDEPRLTAVSFLLAGKRLVTIHDIDPRAFLAFRRKISHSPAALGSGELVMGALVDGLIDRTAAVLRRAGVALDELNRRAFRGESPTRRMEAMDDQAALKRIGHTGHLVGRAHISLASLIRMLEFLSSNEGWNARKPTRRWARTALQDARGLDEYRVFLSSKVALLLDSTLGQINVEQNEIVKIVSILTVLLFPPTLVASVCGMNFTSMPGSDEAFGYPSALLLMVLSALLPMIFVRLRRWM</sequence>
<dbReference type="InterPro" id="IPR045861">
    <property type="entry name" value="CorA_cytoplasmic_dom"/>
</dbReference>
<dbReference type="GO" id="GO:0016020">
    <property type="term" value="C:membrane"/>
    <property type="evidence" value="ECO:0007669"/>
    <property type="project" value="UniProtKB-SubCell"/>
</dbReference>
<dbReference type="PANTHER" id="PTHR47685">
    <property type="entry name" value="MAGNESIUM TRANSPORT PROTEIN CORA"/>
    <property type="match status" value="1"/>
</dbReference>
<dbReference type="OrthoDB" id="9803416at2"/>
<feature type="transmembrane region" description="Helical" evidence="6">
    <location>
        <begin position="303"/>
        <end position="323"/>
    </location>
</feature>
<dbReference type="GO" id="GO:0015095">
    <property type="term" value="F:magnesium ion transmembrane transporter activity"/>
    <property type="evidence" value="ECO:0007669"/>
    <property type="project" value="TreeGrafter"/>
</dbReference>
<reference evidence="7 8" key="1">
    <citation type="submission" date="2018-12" db="EMBL/GenBank/DDBJ databases">
        <authorList>
            <person name="Yang Y."/>
        </authorList>
    </citation>
    <scope>NUCLEOTIDE SEQUENCE [LARGE SCALE GENOMIC DNA]</scope>
    <source>
        <strain evidence="7 8">L-25-5w-1</strain>
    </source>
</reference>
<dbReference type="SUPFAM" id="SSF144083">
    <property type="entry name" value="Magnesium transport protein CorA, transmembrane region"/>
    <property type="match status" value="1"/>
</dbReference>
<organism evidence="7 8">
    <name type="scientific">Azospirillum griseum</name>
    <dbReference type="NCBI Taxonomy" id="2496639"/>
    <lineage>
        <taxon>Bacteria</taxon>
        <taxon>Pseudomonadati</taxon>
        <taxon>Pseudomonadota</taxon>
        <taxon>Alphaproteobacteria</taxon>
        <taxon>Rhodospirillales</taxon>
        <taxon>Azospirillaceae</taxon>
        <taxon>Azospirillum</taxon>
    </lineage>
</organism>
<dbReference type="Gene3D" id="3.30.460.20">
    <property type="entry name" value="CorA soluble domain-like"/>
    <property type="match status" value="1"/>
</dbReference>
<protein>
    <submittedName>
        <fullName evidence="7">Magnesium transporter</fullName>
    </submittedName>
</protein>
<dbReference type="AlphaFoldDB" id="A0A3S0IEP1"/>
<evidence type="ECO:0000313" key="8">
    <source>
        <dbReference type="Proteomes" id="UP000277007"/>
    </source>
</evidence>